<feature type="transmembrane region" description="Helical" evidence="2">
    <location>
        <begin position="228"/>
        <end position="249"/>
    </location>
</feature>
<dbReference type="Proteomes" id="UP000007947">
    <property type="component" value="Chromosome"/>
</dbReference>
<feature type="transmembrane region" description="Helical" evidence="2">
    <location>
        <begin position="255"/>
        <end position="272"/>
    </location>
</feature>
<dbReference type="HOGENOM" id="CLU_838906_0_0_11"/>
<evidence type="ECO:0000256" key="1">
    <source>
        <dbReference type="SAM" id="MobiDB-lite"/>
    </source>
</evidence>
<evidence type="ECO:0008006" key="5">
    <source>
        <dbReference type="Google" id="ProtNLM"/>
    </source>
</evidence>
<dbReference type="EMBL" id="AP012204">
    <property type="protein sequence ID" value="BAK33277.1"/>
    <property type="molecule type" value="Genomic_DNA"/>
</dbReference>
<keyword evidence="2" id="KW-1133">Transmembrane helix</keyword>
<evidence type="ECO:0000313" key="4">
    <source>
        <dbReference type="Proteomes" id="UP000007947"/>
    </source>
</evidence>
<feature type="region of interest" description="Disordered" evidence="1">
    <location>
        <begin position="307"/>
        <end position="331"/>
    </location>
</feature>
<reference evidence="3 4" key="1">
    <citation type="submission" date="2011-05" db="EMBL/GenBank/DDBJ databases">
        <title>Whole genome sequence of Microlunatus phosphovorus NM-1.</title>
        <authorList>
            <person name="Hosoyama A."/>
            <person name="Sasaki K."/>
            <person name="Harada T."/>
            <person name="Igarashi R."/>
            <person name="Kawakoshi A."/>
            <person name="Sasagawa M."/>
            <person name="Fukada J."/>
            <person name="Nakamura S."/>
            <person name="Katano Y."/>
            <person name="Hanada S."/>
            <person name="Kamagata Y."/>
            <person name="Nakamura N."/>
            <person name="Yamazaki S."/>
            <person name="Fujita N."/>
        </authorList>
    </citation>
    <scope>NUCLEOTIDE SEQUENCE [LARGE SCALE GENOMIC DNA]</scope>
    <source>
        <strain evidence="4">ATCC 700054 / DSM 10555 / JCM 9379 / NBRC 101784 / NCIMB 13414 / VKM Ac-1990 / NM-1</strain>
    </source>
</reference>
<organism evidence="3 4">
    <name type="scientific">Microlunatus phosphovorus (strain ATCC 700054 / DSM 10555 / JCM 9379 / NBRC 101784 / NCIMB 13414 / VKM Ac-1990 / NM-1)</name>
    <dbReference type="NCBI Taxonomy" id="1032480"/>
    <lineage>
        <taxon>Bacteria</taxon>
        <taxon>Bacillati</taxon>
        <taxon>Actinomycetota</taxon>
        <taxon>Actinomycetes</taxon>
        <taxon>Propionibacteriales</taxon>
        <taxon>Propionibacteriaceae</taxon>
        <taxon>Microlunatus</taxon>
    </lineage>
</organism>
<feature type="transmembrane region" description="Helical" evidence="2">
    <location>
        <begin position="174"/>
        <end position="197"/>
    </location>
</feature>
<dbReference type="eggNOG" id="ENOG502ZFY8">
    <property type="taxonomic scope" value="Bacteria"/>
</dbReference>
<keyword evidence="4" id="KW-1185">Reference proteome</keyword>
<keyword evidence="2" id="KW-0812">Transmembrane</keyword>
<accession>F5XHY2</accession>
<dbReference type="KEGG" id="mph:MLP_02630"/>
<protein>
    <recommendedName>
        <fullName evidence="5">CPBP family intramembrane metalloprotease</fullName>
    </recommendedName>
</protein>
<feature type="transmembrane region" description="Helical" evidence="2">
    <location>
        <begin position="99"/>
        <end position="119"/>
    </location>
</feature>
<feature type="transmembrane region" description="Helical" evidence="2">
    <location>
        <begin position="139"/>
        <end position="162"/>
    </location>
</feature>
<evidence type="ECO:0000256" key="2">
    <source>
        <dbReference type="SAM" id="Phobius"/>
    </source>
</evidence>
<keyword evidence="2" id="KW-0472">Membrane</keyword>
<feature type="transmembrane region" description="Helical" evidence="2">
    <location>
        <begin position="56"/>
        <end position="79"/>
    </location>
</feature>
<dbReference type="STRING" id="1032480.MLP_02630"/>
<proteinExistence type="predicted"/>
<gene>
    <name evidence="3" type="ordered locus">MLP_02630</name>
</gene>
<feature type="transmembrane region" description="Helical" evidence="2">
    <location>
        <begin position="21"/>
        <end position="44"/>
    </location>
</feature>
<evidence type="ECO:0000313" key="3">
    <source>
        <dbReference type="EMBL" id="BAK33277.1"/>
    </source>
</evidence>
<dbReference type="AlphaFoldDB" id="F5XHY2"/>
<name>F5XHY2_MICPN</name>
<feature type="transmembrane region" description="Helical" evidence="2">
    <location>
        <begin position="203"/>
        <end position="221"/>
    </location>
</feature>
<sequence length="331" mass="36086">MIVVFEAARAAKKPAQPYTKYLVLFVVLTIGSVWGLSLFYLFAHDTAVAVLGDLELLSPVVIVILHSPAIATLLILLHYDGGRGVANFARTLIPRRRDLIWIPALMLTMLGYIFAVRYLCVTFGVPVPPETLTPPGMALTFLRLFVMEVGMVAIAIGWFGFFLPFVQRVTGSPVVAGVATGLGIGIFVAPGNLFASFELATAWPLYVAQLCVLGVGMALLLNRMKGNVLFFLLPFWVSASGSHFKLYYFMVSTQLIQLVLFSLLVLLGYVVLRRQGHGVLDPPTSFPEYLEHAYTTRVHAVVPGVGDASRAPRPSTTHPLEPVAVGQEDLT</sequence>